<dbReference type="VEuPathDB" id="FungiDB:ATCC64974_25220"/>
<comment type="caution">
    <text evidence="2">The sequence shown here is derived from an EMBL/GenBank/DDBJ whole genome shotgun (WGS) entry which is preliminary data.</text>
</comment>
<feature type="signal peptide" evidence="1">
    <location>
        <begin position="1"/>
        <end position="20"/>
    </location>
</feature>
<feature type="chain" id="PRO_5007087196" evidence="1">
    <location>
        <begin position="21"/>
        <end position="591"/>
    </location>
</feature>
<proteinExistence type="predicted"/>
<keyword evidence="1" id="KW-0732">Signal</keyword>
<gene>
    <name evidence="2" type="ORF">ABL_01302</name>
</gene>
<evidence type="ECO:0000313" key="3">
    <source>
        <dbReference type="Proteomes" id="UP000068243"/>
    </source>
</evidence>
<protein>
    <submittedName>
        <fullName evidence="2">Uncharacterized protein</fullName>
    </submittedName>
</protein>
<dbReference type="Gene3D" id="3.20.20.80">
    <property type="entry name" value="Glycosidases"/>
    <property type="match status" value="1"/>
</dbReference>
<organism evidence="2 3">
    <name type="scientific">Aspergillus niger</name>
    <dbReference type="NCBI Taxonomy" id="5061"/>
    <lineage>
        <taxon>Eukaryota</taxon>
        <taxon>Fungi</taxon>
        <taxon>Dikarya</taxon>
        <taxon>Ascomycota</taxon>
        <taxon>Pezizomycotina</taxon>
        <taxon>Eurotiomycetes</taxon>
        <taxon>Eurotiomycetidae</taxon>
        <taxon>Eurotiales</taxon>
        <taxon>Aspergillaceae</taxon>
        <taxon>Aspergillus</taxon>
        <taxon>Aspergillus subgen. Circumdati</taxon>
    </lineage>
</organism>
<dbReference type="VEuPathDB" id="FungiDB:ASPNIDRAFT2_1181600"/>
<dbReference type="Proteomes" id="UP000068243">
    <property type="component" value="Unassembled WGS sequence"/>
</dbReference>
<evidence type="ECO:0000313" key="2">
    <source>
        <dbReference type="EMBL" id="GAQ35747.1"/>
    </source>
</evidence>
<dbReference type="InterPro" id="IPR017853">
    <property type="entry name" value="GH"/>
</dbReference>
<dbReference type="OrthoDB" id="2338662at2759"/>
<accession>A0A100I6T9</accession>
<reference evidence="3" key="1">
    <citation type="journal article" date="2016" name="Genome Announc.">
        <title>Draft genome sequence of Aspergillus niger strain An76.</title>
        <authorList>
            <person name="Gong W."/>
            <person name="Cheng Z."/>
            <person name="Zhang H."/>
            <person name="Liu L."/>
            <person name="Gao P."/>
            <person name="Wang L."/>
        </authorList>
    </citation>
    <scope>NUCLEOTIDE SEQUENCE [LARGE SCALE GENOMIC DNA]</scope>
    <source>
        <strain evidence="3">An76</strain>
    </source>
</reference>
<dbReference type="EMBL" id="BCMY01000002">
    <property type="protein sequence ID" value="GAQ35747.1"/>
    <property type="molecule type" value="Genomic_DNA"/>
</dbReference>
<dbReference type="AlphaFoldDB" id="A0A100I6T9"/>
<sequence length="591" mass="65432">MWTTLFSVAAGLASLPLTHAFNNPPGVDIWCGKAYRASNTSFNPGGWFEHPSYSSTPLLDLKVRPRMSIYLETDASGSLLVDTTVSHLVGDPLPAKPNTNYTDQHLHLDIHILSNETPIASITNYTLPLNTSKAEIPLSFDGLAPKLTPYTITTTATLISSITNTTFTTTSELFYLLQRTDGGSATRIDHRTGMLSYIQDQSVTWTPIFPYTYYGTSPIPYTSPHTQSNPKQAQWSLYWDTNTSTLESFTSQGYNVIHIVPTGTLSDTPFPWSTFDPYLTTSDKQNLHLQYDVLFDPTNLTKLTDQVTHIHTHPSLLLYYTADEPDGKGNPLNSTRLAYDLIRSMDPYHPVSLALNCKDFYYEEYASGADIILSDVYPVATNTSWSTVYDTPCNATYGCCGCDDCRGEFEDISDRLDQFYEFDAVVGWEKVHWGAPQAFGEETFWTRYPTAAEEVVMVMLSVNHGAMGIVMWDYPSSDGIERVTRELAPVVTGEVFVGFLEEGVKRVGVVKGTGRVDVAWWVVEEEGRALMSVVNLNYWGTGEVRVGLEGVKVAGVEKVLWGGEGWDVKDGELVSEGFGGLEVGILVVDLG</sequence>
<name>A0A100I6T9_ASPNG</name>
<evidence type="ECO:0000256" key="1">
    <source>
        <dbReference type="SAM" id="SignalP"/>
    </source>
</evidence>
<dbReference type="VEuPathDB" id="FungiDB:M747DRAFT_226592"/>
<dbReference type="OMA" id="DMRWTYM"/>
<dbReference type="VEuPathDB" id="FungiDB:An13g02120"/>
<dbReference type="SUPFAM" id="SSF51445">
    <property type="entry name" value="(Trans)glycosidases"/>
    <property type="match status" value="1"/>
</dbReference>